<comment type="caution">
    <text evidence="1">The sequence shown here is derived from an EMBL/GenBank/DDBJ whole genome shotgun (WGS) entry which is preliminary data.</text>
</comment>
<reference evidence="1 2" key="1">
    <citation type="submission" date="2019-06" db="EMBL/GenBank/DDBJ databases">
        <title>Whole genome shotgun sequence of Brevibacillus reuszeri NBRC 15719.</title>
        <authorList>
            <person name="Hosoyama A."/>
            <person name="Uohara A."/>
            <person name="Ohji S."/>
            <person name="Ichikawa N."/>
        </authorList>
    </citation>
    <scope>NUCLEOTIDE SEQUENCE [LARGE SCALE GENOMIC DNA]</scope>
    <source>
        <strain evidence="1 2">NBRC 15719</strain>
    </source>
</reference>
<gene>
    <name evidence="1" type="ORF">BRE01_09910</name>
</gene>
<sequence>MNIFPENSHYNIVHGMFGGKTTDIRVHLYTRTKTREGLLHLHEKITHDAGCRNARTCSNWIR</sequence>
<organism evidence="1 2">
    <name type="scientific">Brevibacillus reuszeri</name>
    <dbReference type="NCBI Taxonomy" id="54915"/>
    <lineage>
        <taxon>Bacteria</taxon>
        <taxon>Bacillati</taxon>
        <taxon>Bacillota</taxon>
        <taxon>Bacilli</taxon>
        <taxon>Bacillales</taxon>
        <taxon>Paenibacillaceae</taxon>
        <taxon>Brevibacillus</taxon>
    </lineage>
</organism>
<keyword evidence="2" id="KW-1185">Reference proteome</keyword>
<evidence type="ECO:0000313" key="1">
    <source>
        <dbReference type="EMBL" id="GED67289.1"/>
    </source>
</evidence>
<accession>A0ABQ0TI38</accession>
<proteinExistence type="predicted"/>
<name>A0ABQ0TI38_9BACL</name>
<dbReference type="EMBL" id="BJON01000004">
    <property type="protein sequence ID" value="GED67289.1"/>
    <property type="molecule type" value="Genomic_DNA"/>
</dbReference>
<evidence type="ECO:0000313" key="2">
    <source>
        <dbReference type="Proteomes" id="UP000319578"/>
    </source>
</evidence>
<dbReference type="Proteomes" id="UP000319578">
    <property type="component" value="Unassembled WGS sequence"/>
</dbReference>
<protein>
    <submittedName>
        <fullName evidence="1">Uncharacterized protein</fullName>
    </submittedName>
</protein>